<dbReference type="SUPFAM" id="SSF47384">
    <property type="entry name" value="Homodimeric domain of signal transducing histidine kinase"/>
    <property type="match status" value="1"/>
</dbReference>
<feature type="domain" description="PAS" evidence="12">
    <location>
        <begin position="144"/>
        <end position="198"/>
    </location>
</feature>
<evidence type="ECO:0000256" key="10">
    <source>
        <dbReference type="ARBA" id="ARBA00070616"/>
    </source>
</evidence>
<dbReference type="Gene3D" id="3.30.450.20">
    <property type="entry name" value="PAS domain"/>
    <property type="match status" value="2"/>
</dbReference>
<dbReference type="Pfam" id="PF00989">
    <property type="entry name" value="PAS"/>
    <property type="match status" value="1"/>
</dbReference>
<evidence type="ECO:0000256" key="3">
    <source>
        <dbReference type="ARBA" id="ARBA00022553"/>
    </source>
</evidence>
<dbReference type="InterPro" id="IPR000700">
    <property type="entry name" value="PAS-assoc_C"/>
</dbReference>
<keyword evidence="5" id="KW-0547">Nucleotide-binding</keyword>
<evidence type="ECO:0000256" key="8">
    <source>
        <dbReference type="ARBA" id="ARBA00023012"/>
    </source>
</evidence>
<evidence type="ECO:0000256" key="4">
    <source>
        <dbReference type="ARBA" id="ARBA00022679"/>
    </source>
</evidence>
<dbReference type="InterPro" id="IPR013656">
    <property type="entry name" value="PAS_4"/>
</dbReference>
<evidence type="ECO:0000256" key="5">
    <source>
        <dbReference type="ARBA" id="ARBA00022741"/>
    </source>
</evidence>
<gene>
    <name evidence="14" type="ordered locus">LEPBI_I0093</name>
</gene>
<accession>B0SJR8</accession>
<dbReference type="InterPro" id="IPR004358">
    <property type="entry name" value="Sig_transdc_His_kin-like_C"/>
</dbReference>
<dbReference type="InterPro" id="IPR036890">
    <property type="entry name" value="HATPase_C_sf"/>
</dbReference>
<keyword evidence="3" id="KW-0597">Phosphoprotein</keyword>
<dbReference type="PROSITE" id="PS50113">
    <property type="entry name" value="PAC"/>
    <property type="match status" value="1"/>
</dbReference>
<dbReference type="GO" id="GO:0005524">
    <property type="term" value="F:ATP binding"/>
    <property type="evidence" value="ECO:0007669"/>
    <property type="project" value="UniProtKB-KW"/>
</dbReference>
<proteinExistence type="predicted"/>
<evidence type="ECO:0000313" key="15">
    <source>
        <dbReference type="Proteomes" id="UP000001847"/>
    </source>
</evidence>
<dbReference type="HOGENOM" id="CLU_000445_89_2_12"/>
<dbReference type="CDD" id="cd00082">
    <property type="entry name" value="HisKA"/>
    <property type="match status" value="1"/>
</dbReference>
<evidence type="ECO:0000313" key="14">
    <source>
        <dbReference type="EMBL" id="ABZ96240.1"/>
    </source>
</evidence>
<keyword evidence="6" id="KW-0418">Kinase</keyword>
<evidence type="ECO:0000259" key="12">
    <source>
        <dbReference type="PROSITE" id="PS50112"/>
    </source>
</evidence>
<dbReference type="PANTHER" id="PTHR43711">
    <property type="entry name" value="TWO-COMPONENT HISTIDINE KINASE"/>
    <property type="match status" value="1"/>
</dbReference>
<keyword evidence="4" id="KW-0808">Transferase</keyword>
<evidence type="ECO:0000259" key="13">
    <source>
        <dbReference type="PROSITE" id="PS50113"/>
    </source>
</evidence>
<feature type="domain" description="Histidine kinase" evidence="11">
    <location>
        <begin position="307"/>
        <end position="535"/>
    </location>
</feature>
<dbReference type="GO" id="GO:0006355">
    <property type="term" value="P:regulation of DNA-templated transcription"/>
    <property type="evidence" value="ECO:0007669"/>
    <property type="project" value="InterPro"/>
</dbReference>
<feature type="domain" description="PAC" evidence="13">
    <location>
        <begin position="221"/>
        <end position="271"/>
    </location>
</feature>
<dbReference type="InterPro" id="IPR005467">
    <property type="entry name" value="His_kinase_dom"/>
</dbReference>
<dbReference type="InterPro" id="IPR050736">
    <property type="entry name" value="Sensor_HK_Regulatory"/>
</dbReference>
<dbReference type="AlphaFoldDB" id="B0SJR8"/>
<dbReference type="InterPro" id="IPR036097">
    <property type="entry name" value="HisK_dim/P_sf"/>
</dbReference>
<sequence length="539" mass="62171">MMPTNSAISRIWQNPSAFPHEEVLRELENLLRSNPDFWLKINRDGIIVDYKTSRFVNIGEKPEHLLGKHINEGLPPYLRDITSEALEYLTDKKSLVFWKEYSYGVAPNIRHVEVRFVVLYDGFIMSNHRDITERKRLENAFLESESRFLSMAQNAADSIIIINDEGIIQFFNKTAEDTFGYKQEDVIGKNVTMIIPPEYKGKHDTFLKRYKDTEENHIIGVGREVFAQRMSGEVFPCELSVGEFKTKTGKMFTGILRDISQRKLQEEELYQYRNHLEDLVESQTMDLKMSKNIAEEASYMKSLFLANISHELKTPIHAILSYAELGAEKSASVSPEKIKEYFQIIDSSGKRLLSLLENLLDIAKLESGKMRYLFEKNCLKETTKFVINEMRAILEKRGITVVLLDKEERWEAEFDYERIQQVIRNIISNALKFIPNDTNIEISLIKREFIPRKSQSYVKGIGIQIRDFGPGIPAEDLDKIFEKFIQSKQVKAGTKGTGLGLSISREIVNDHNGLLYAENHEEKGAVFTMLIPCSREGIR</sequence>
<keyword evidence="7" id="KW-0067">ATP-binding</keyword>
<dbReference type="PANTHER" id="PTHR43711:SF1">
    <property type="entry name" value="HISTIDINE KINASE 1"/>
    <property type="match status" value="1"/>
</dbReference>
<dbReference type="KEGG" id="lbi:LEPBI_I0093"/>
<keyword evidence="8" id="KW-0902">Two-component regulatory system</keyword>
<dbReference type="InterPro" id="IPR003661">
    <property type="entry name" value="HisK_dim/P_dom"/>
</dbReference>
<dbReference type="Pfam" id="PF02518">
    <property type="entry name" value="HATPase_c"/>
    <property type="match status" value="1"/>
</dbReference>
<dbReference type="InterPro" id="IPR013767">
    <property type="entry name" value="PAS_fold"/>
</dbReference>
<keyword evidence="15" id="KW-1185">Reference proteome</keyword>
<dbReference type="Pfam" id="PF00512">
    <property type="entry name" value="HisKA"/>
    <property type="match status" value="1"/>
</dbReference>
<dbReference type="SMART" id="SM00388">
    <property type="entry name" value="HisKA"/>
    <property type="match status" value="1"/>
</dbReference>
<evidence type="ECO:0000256" key="7">
    <source>
        <dbReference type="ARBA" id="ARBA00022840"/>
    </source>
</evidence>
<evidence type="ECO:0000256" key="9">
    <source>
        <dbReference type="ARBA" id="ARBA00059827"/>
    </source>
</evidence>
<dbReference type="SMART" id="SM00387">
    <property type="entry name" value="HATPase_c"/>
    <property type="match status" value="1"/>
</dbReference>
<evidence type="ECO:0000256" key="6">
    <source>
        <dbReference type="ARBA" id="ARBA00022777"/>
    </source>
</evidence>
<dbReference type="CDD" id="cd00075">
    <property type="entry name" value="HATPase"/>
    <property type="match status" value="1"/>
</dbReference>
<evidence type="ECO:0000256" key="1">
    <source>
        <dbReference type="ARBA" id="ARBA00000085"/>
    </source>
</evidence>
<reference evidence="14 15" key="1">
    <citation type="journal article" date="2008" name="PLoS ONE">
        <title>Genome sequence of the saprophyte Leptospira biflexa provides insights into the evolution of Leptospira and the pathogenesis of leptospirosis.</title>
        <authorList>
            <person name="Picardeau M."/>
            <person name="Bulach D.M."/>
            <person name="Bouchier C."/>
            <person name="Zuerner R.L."/>
            <person name="Zidane N."/>
            <person name="Wilson P.J."/>
            <person name="Creno S."/>
            <person name="Kuczek E.S."/>
            <person name="Bommezzadri S."/>
            <person name="Davis J.C."/>
            <person name="McGrath A."/>
            <person name="Johnson M.J."/>
            <person name="Boursaux-Eude C."/>
            <person name="Seemann T."/>
            <person name="Rouy Z."/>
            <person name="Coppel R.L."/>
            <person name="Rood J.I."/>
            <person name="Lajus A."/>
            <person name="Davies J.K."/>
            <person name="Medigue C."/>
            <person name="Adler B."/>
        </authorList>
    </citation>
    <scope>NUCLEOTIDE SEQUENCE [LARGE SCALE GENOMIC DNA]</scope>
    <source>
        <strain evidence="15">Patoc 1 / ATCC 23582 / Paris</strain>
    </source>
</reference>
<dbReference type="FunFam" id="1.10.287.130:FF:000001">
    <property type="entry name" value="Two-component sensor histidine kinase"/>
    <property type="match status" value="1"/>
</dbReference>
<dbReference type="STRING" id="456481.LEPBI_I0093"/>
<dbReference type="InterPro" id="IPR000014">
    <property type="entry name" value="PAS"/>
</dbReference>
<dbReference type="PROSITE" id="PS50112">
    <property type="entry name" value="PAS"/>
    <property type="match status" value="1"/>
</dbReference>
<organism evidence="14 15">
    <name type="scientific">Leptospira biflexa serovar Patoc (strain Patoc 1 / ATCC 23582 / Paris)</name>
    <dbReference type="NCBI Taxonomy" id="456481"/>
    <lineage>
        <taxon>Bacteria</taxon>
        <taxon>Pseudomonadati</taxon>
        <taxon>Spirochaetota</taxon>
        <taxon>Spirochaetia</taxon>
        <taxon>Leptospirales</taxon>
        <taxon>Leptospiraceae</taxon>
        <taxon>Leptospira</taxon>
    </lineage>
</organism>
<comment type="catalytic activity">
    <reaction evidence="1">
        <text>ATP + protein L-histidine = ADP + protein N-phospho-L-histidine.</text>
        <dbReference type="EC" id="2.7.13.3"/>
    </reaction>
</comment>
<dbReference type="EC" id="2.7.13.3" evidence="2"/>
<evidence type="ECO:0000256" key="2">
    <source>
        <dbReference type="ARBA" id="ARBA00012438"/>
    </source>
</evidence>
<protein>
    <recommendedName>
        <fullName evidence="10">Sensor protein FixL</fullName>
        <ecNumber evidence="2">2.7.13.3</ecNumber>
    </recommendedName>
</protein>
<dbReference type="SMART" id="SM00091">
    <property type="entry name" value="PAS"/>
    <property type="match status" value="2"/>
</dbReference>
<dbReference type="Proteomes" id="UP000001847">
    <property type="component" value="Chromosome I"/>
</dbReference>
<dbReference type="FunFam" id="3.30.450.20:FF:000060">
    <property type="entry name" value="Sensor protein FixL"/>
    <property type="match status" value="1"/>
</dbReference>
<dbReference type="NCBIfam" id="TIGR00229">
    <property type="entry name" value="sensory_box"/>
    <property type="match status" value="2"/>
</dbReference>
<name>B0SJR8_LEPBP</name>
<dbReference type="Pfam" id="PF08448">
    <property type="entry name" value="PAS_4"/>
    <property type="match status" value="1"/>
</dbReference>
<dbReference type="GO" id="GO:0000155">
    <property type="term" value="F:phosphorelay sensor kinase activity"/>
    <property type="evidence" value="ECO:0007669"/>
    <property type="project" value="InterPro"/>
</dbReference>
<dbReference type="PROSITE" id="PS50109">
    <property type="entry name" value="HIS_KIN"/>
    <property type="match status" value="1"/>
</dbReference>
<dbReference type="CDD" id="cd00130">
    <property type="entry name" value="PAS"/>
    <property type="match status" value="1"/>
</dbReference>
<comment type="function">
    <text evidence="9">Putative oxygen sensor; modulates the activity of FixJ, a transcriptional activator of nitrogen fixation fixK gene. FixL probably acts as a kinase that phosphorylates FixJ.</text>
</comment>
<evidence type="ECO:0000259" key="11">
    <source>
        <dbReference type="PROSITE" id="PS50109"/>
    </source>
</evidence>
<dbReference type="Gene3D" id="1.10.287.130">
    <property type="match status" value="1"/>
</dbReference>
<dbReference type="SUPFAM" id="SSF55874">
    <property type="entry name" value="ATPase domain of HSP90 chaperone/DNA topoisomerase II/histidine kinase"/>
    <property type="match status" value="1"/>
</dbReference>
<dbReference type="PRINTS" id="PR00344">
    <property type="entry name" value="BCTRLSENSOR"/>
</dbReference>
<dbReference type="InterPro" id="IPR003594">
    <property type="entry name" value="HATPase_dom"/>
</dbReference>
<dbReference type="EMBL" id="CP000786">
    <property type="protein sequence ID" value="ABZ96240.1"/>
    <property type="molecule type" value="Genomic_DNA"/>
</dbReference>
<dbReference type="Gene3D" id="3.30.565.10">
    <property type="entry name" value="Histidine kinase-like ATPase, C-terminal domain"/>
    <property type="match status" value="1"/>
</dbReference>
<dbReference type="InterPro" id="IPR035965">
    <property type="entry name" value="PAS-like_dom_sf"/>
</dbReference>
<dbReference type="SUPFAM" id="SSF55785">
    <property type="entry name" value="PYP-like sensor domain (PAS domain)"/>
    <property type="match status" value="2"/>
</dbReference>